<protein>
    <recommendedName>
        <fullName evidence="4">Retrotransposon gag domain-containing protein</fullName>
    </recommendedName>
</protein>
<evidence type="ECO:0000313" key="2">
    <source>
        <dbReference type="EnsemblFungi" id="PTTG_10469-t43_1-p1"/>
    </source>
</evidence>
<dbReference type="EMBL" id="ADAS02004797">
    <property type="protein sequence ID" value="OAV85357.1"/>
    <property type="molecule type" value="Genomic_DNA"/>
</dbReference>
<reference evidence="2" key="4">
    <citation type="submission" date="2025-05" db="UniProtKB">
        <authorList>
            <consortium name="EnsemblFungi"/>
        </authorList>
    </citation>
    <scope>IDENTIFICATION</scope>
    <source>
        <strain evidence="2">isolate 1-1 / race 1 (BBBD)</strain>
    </source>
</reference>
<dbReference type="VEuPathDB" id="FungiDB:PTTG_10469"/>
<evidence type="ECO:0008006" key="4">
    <source>
        <dbReference type="Google" id="ProtNLM"/>
    </source>
</evidence>
<reference evidence="1" key="2">
    <citation type="submission" date="2016-05" db="EMBL/GenBank/DDBJ databases">
        <title>Comparative analysis highlights variable genome content of wheat rusts and divergence of the mating loci.</title>
        <authorList>
            <person name="Cuomo C.A."/>
            <person name="Bakkeren G."/>
            <person name="Szabo L."/>
            <person name="Khalil H."/>
            <person name="Joly D."/>
            <person name="Goldberg J."/>
            <person name="Young S."/>
            <person name="Zeng Q."/>
            <person name="Fellers J."/>
        </authorList>
    </citation>
    <scope>NUCLEOTIDE SEQUENCE [LARGE SCALE GENOMIC DNA]</scope>
    <source>
        <strain evidence="1">1-1 BBBD Race 1</strain>
    </source>
</reference>
<proteinExistence type="predicted"/>
<reference evidence="1" key="1">
    <citation type="submission" date="2009-11" db="EMBL/GenBank/DDBJ databases">
        <authorList>
            <consortium name="The Broad Institute Genome Sequencing Platform"/>
            <person name="Ward D."/>
            <person name="Feldgarden M."/>
            <person name="Earl A."/>
            <person name="Young S.K."/>
            <person name="Zeng Q."/>
            <person name="Koehrsen M."/>
            <person name="Alvarado L."/>
            <person name="Berlin A."/>
            <person name="Bochicchio J."/>
            <person name="Borenstein D."/>
            <person name="Chapman S.B."/>
            <person name="Chen Z."/>
            <person name="Engels R."/>
            <person name="Freedman E."/>
            <person name="Gellesch M."/>
            <person name="Goldberg J."/>
            <person name="Griggs A."/>
            <person name="Gujja S."/>
            <person name="Heilman E."/>
            <person name="Heiman D."/>
            <person name="Hepburn T."/>
            <person name="Howarth C."/>
            <person name="Jen D."/>
            <person name="Larson L."/>
            <person name="Lewis B."/>
            <person name="Mehta T."/>
            <person name="Park D."/>
            <person name="Pearson M."/>
            <person name="Roberts A."/>
            <person name="Saif S."/>
            <person name="Shea T."/>
            <person name="Shenoy N."/>
            <person name="Sisk P."/>
            <person name="Stolte C."/>
            <person name="Sykes S."/>
            <person name="Thomson T."/>
            <person name="Walk T."/>
            <person name="White J."/>
            <person name="Yandava C."/>
            <person name="Izard J."/>
            <person name="Baranova O.V."/>
            <person name="Blanton J.M."/>
            <person name="Tanner A.C."/>
            <person name="Dewhirst F.E."/>
            <person name="Haas B."/>
            <person name="Nusbaum C."/>
            <person name="Birren B."/>
        </authorList>
    </citation>
    <scope>NUCLEOTIDE SEQUENCE [LARGE SCALE GENOMIC DNA]</scope>
    <source>
        <strain evidence="1">1-1 BBBD Race 1</strain>
    </source>
</reference>
<reference evidence="2 3" key="3">
    <citation type="journal article" date="2017" name="G3 (Bethesda)">
        <title>Comparative analysis highlights variable genome content of wheat rusts and divergence of the mating loci.</title>
        <authorList>
            <person name="Cuomo C.A."/>
            <person name="Bakkeren G."/>
            <person name="Khalil H.B."/>
            <person name="Panwar V."/>
            <person name="Joly D."/>
            <person name="Linning R."/>
            <person name="Sakthikumar S."/>
            <person name="Song X."/>
            <person name="Adiconis X."/>
            <person name="Fan L."/>
            <person name="Goldberg J.M."/>
            <person name="Levin J.Z."/>
            <person name="Young S."/>
            <person name="Zeng Q."/>
            <person name="Anikster Y."/>
            <person name="Bruce M."/>
            <person name="Wang M."/>
            <person name="Yin C."/>
            <person name="McCallum B."/>
            <person name="Szabo L.J."/>
            <person name="Hulbert S."/>
            <person name="Chen X."/>
            <person name="Fellers J.P."/>
        </authorList>
    </citation>
    <scope>NUCLEOTIDE SEQUENCE</scope>
    <source>
        <strain evidence="3">Isolate 1-1 / race 1 (BBBD)</strain>
        <strain evidence="2">isolate 1-1 / race 1 (BBBD)</strain>
    </source>
</reference>
<dbReference type="AlphaFoldDB" id="A0A0C4FB75"/>
<organism evidence="1">
    <name type="scientific">Puccinia triticina (isolate 1-1 / race 1 (BBBD))</name>
    <name type="common">Brown leaf rust fungus</name>
    <dbReference type="NCBI Taxonomy" id="630390"/>
    <lineage>
        <taxon>Eukaryota</taxon>
        <taxon>Fungi</taxon>
        <taxon>Dikarya</taxon>
        <taxon>Basidiomycota</taxon>
        <taxon>Pucciniomycotina</taxon>
        <taxon>Pucciniomycetes</taxon>
        <taxon>Pucciniales</taxon>
        <taxon>Pucciniaceae</taxon>
        <taxon>Puccinia</taxon>
    </lineage>
</organism>
<sequence length="203" mass="22783">MANDKNQPNSEGGQGGMVIEEMLAAMLALQKTTPIQLETAQKLTDARLNMLETKPASPNVSAETSSLASASNRINLRRFQSDGPKFKGPFQAVEPFLNWIQGVQIHFTTRAMTNNDNKLHVIGTLLEETNLLSLYANKVGAYIGKPWSDFKARLFEYSLPQSWRDDLEEKAQHLLMMDLEAFIVYSTRAQTLQSMINFDKVSL</sequence>
<gene>
    <name evidence="1" type="ORF">PTTG_10469</name>
</gene>
<dbReference type="EnsemblFungi" id="PTTG_10469-t43_1">
    <property type="protein sequence ID" value="PTTG_10469-t43_1-p1"/>
    <property type="gene ID" value="PTTG_10469"/>
</dbReference>
<name>A0A0C4FB75_PUCT1</name>
<dbReference type="Proteomes" id="UP000005240">
    <property type="component" value="Unassembled WGS sequence"/>
</dbReference>
<evidence type="ECO:0000313" key="1">
    <source>
        <dbReference type="EMBL" id="OAV85357.1"/>
    </source>
</evidence>
<keyword evidence="3" id="KW-1185">Reference proteome</keyword>
<dbReference type="OrthoDB" id="2505542at2759"/>
<accession>A0A0C4FB75</accession>
<evidence type="ECO:0000313" key="3">
    <source>
        <dbReference type="Proteomes" id="UP000005240"/>
    </source>
</evidence>